<dbReference type="InterPro" id="IPR051790">
    <property type="entry name" value="Cytochrome_c-biogenesis_DsbD"/>
</dbReference>
<dbReference type="RefSeq" id="WP_021854704.1">
    <property type="nucleotide sequence ID" value="NZ_DAWBWQ010000019.1"/>
</dbReference>
<feature type="transmembrane region" description="Helical" evidence="1">
    <location>
        <begin position="20"/>
        <end position="42"/>
    </location>
</feature>
<keyword evidence="1" id="KW-0472">Membrane</keyword>
<dbReference type="Pfam" id="PF13386">
    <property type="entry name" value="DsbD_2"/>
    <property type="match status" value="1"/>
</dbReference>
<reference evidence="3 4" key="1">
    <citation type="submission" date="2015-06" db="EMBL/GenBank/DDBJ databases">
        <title>Prevotella sp. 109, sp. nov., a novel member of the family Prevotellaceae isolated from human faeces.</title>
        <authorList>
            <person name="Shkoporov A.N."/>
            <person name="Chaplin A.V."/>
            <person name="Kafarskaia L.I."/>
            <person name="Efimov B.A."/>
        </authorList>
    </citation>
    <scope>NUCLEOTIDE SEQUENCE [LARGE SCALE GENOMIC DNA]</scope>
    <source>
        <strain evidence="3 4">109</strain>
    </source>
</reference>
<protein>
    <submittedName>
        <fullName evidence="3">Cytochrome C biogenesis protein</fullName>
    </submittedName>
</protein>
<dbReference type="PANTHER" id="PTHR31272">
    <property type="entry name" value="CYTOCHROME C-TYPE BIOGENESIS PROTEIN HI_1454-RELATED"/>
    <property type="match status" value="1"/>
</dbReference>
<feature type="transmembrane region" description="Helical" evidence="1">
    <location>
        <begin position="54"/>
        <end position="78"/>
    </location>
</feature>
<feature type="transmembrane region" description="Helical" evidence="1">
    <location>
        <begin position="98"/>
        <end position="117"/>
    </location>
</feature>
<dbReference type="Proteomes" id="UP000036951">
    <property type="component" value="Unassembled WGS sequence"/>
</dbReference>
<dbReference type="OrthoDB" id="1199621at2"/>
<dbReference type="NCBIfam" id="NF040495">
    <property type="entry name" value="tranport_ArsG"/>
    <property type="match status" value="1"/>
</dbReference>
<feature type="transmembrane region" description="Helical" evidence="1">
    <location>
        <begin position="138"/>
        <end position="160"/>
    </location>
</feature>
<dbReference type="EMBL" id="LFQU01000011">
    <property type="protein sequence ID" value="KOO68612.1"/>
    <property type="molecule type" value="Genomic_DNA"/>
</dbReference>
<keyword evidence="1" id="KW-1133">Transmembrane helix</keyword>
<proteinExistence type="predicted"/>
<keyword evidence="4" id="KW-1185">Reference proteome</keyword>
<dbReference type="AlphaFoldDB" id="A0A8E1QXY5"/>
<organism evidence="3 4">
    <name type="scientific">Xylanibacter rarus</name>
    <dbReference type="NCBI Taxonomy" id="1676614"/>
    <lineage>
        <taxon>Bacteria</taxon>
        <taxon>Pseudomonadati</taxon>
        <taxon>Bacteroidota</taxon>
        <taxon>Bacteroidia</taxon>
        <taxon>Bacteroidales</taxon>
        <taxon>Prevotellaceae</taxon>
        <taxon>Xylanibacter</taxon>
    </lineage>
</organism>
<accession>A0A8E1QXY5</accession>
<keyword evidence="1" id="KW-0812">Transmembrane</keyword>
<comment type="caution">
    <text evidence="3">The sequence shown here is derived from an EMBL/GenBank/DDBJ whole genome shotgun (WGS) entry which is preliminary data.</text>
</comment>
<sequence>MDWIHGIIEHTQFPLLTAFLLGLIVALHPCPLATNIAAMGYIARDVANRRRVFLNGLFYTFGRMIAYSVLGMVLIVVLRNGADMLSLGHWFSEWGERLLAPVLIVIGLYFMLGHLIHRHEHCPNVHSRGHRFHGAGGSMALGLLLALSFCPESAVVYFGMLMPLSVESHGGFMLPVVFSVATAIPTVLMAWAVAYGLAGLSAMKERMHVLQRWVSVGVGVLFIGAGVFCLFF</sequence>
<dbReference type="PANTHER" id="PTHR31272:SF4">
    <property type="entry name" value="CYTOCHROME C-TYPE BIOGENESIS PROTEIN HI_1454-RELATED"/>
    <property type="match status" value="1"/>
</dbReference>
<gene>
    <name evidence="3" type="ORF">ACU52_07175</name>
</gene>
<evidence type="ECO:0000313" key="4">
    <source>
        <dbReference type="Proteomes" id="UP000036951"/>
    </source>
</evidence>
<evidence type="ECO:0000256" key="1">
    <source>
        <dbReference type="SAM" id="Phobius"/>
    </source>
</evidence>
<evidence type="ECO:0000259" key="2">
    <source>
        <dbReference type="Pfam" id="PF13386"/>
    </source>
</evidence>
<feature type="domain" description="Urease accessory protein UreH-like transmembrane" evidence="2">
    <location>
        <begin position="17"/>
        <end position="226"/>
    </location>
</feature>
<feature type="transmembrane region" description="Helical" evidence="1">
    <location>
        <begin position="210"/>
        <end position="231"/>
    </location>
</feature>
<name>A0A8E1QXY5_9BACT</name>
<dbReference type="InterPro" id="IPR039447">
    <property type="entry name" value="UreH-like_TM_dom"/>
</dbReference>
<feature type="transmembrane region" description="Helical" evidence="1">
    <location>
        <begin position="172"/>
        <end position="198"/>
    </location>
</feature>
<evidence type="ECO:0000313" key="3">
    <source>
        <dbReference type="EMBL" id="KOO68612.1"/>
    </source>
</evidence>